<evidence type="ECO:0000256" key="1">
    <source>
        <dbReference type="SAM" id="MobiDB-lite"/>
    </source>
</evidence>
<feature type="transmembrane region" description="Helical" evidence="2">
    <location>
        <begin position="81"/>
        <end position="99"/>
    </location>
</feature>
<evidence type="ECO:0000313" key="4">
    <source>
        <dbReference type="Proteomes" id="UP000094112"/>
    </source>
</evidence>
<feature type="transmembrane region" description="Helical" evidence="2">
    <location>
        <begin position="201"/>
        <end position="232"/>
    </location>
</feature>
<feature type="transmembrane region" description="Helical" evidence="2">
    <location>
        <begin position="36"/>
        <end position="61"/>
    </location>
</feature>
<dbReference type="Pfam" id="PF16944">
    <property type="entry name" value="KCH"/>
    <property type="match status" value="1"/>
</dbReference>
<keyword evidence="4" id="KW-1185">Reference proteome</keyword>
<protein>
    <recommendedName>
        <fullName evidence="5">Vacuolar membrane protein</fullName>
    </recommendedName>
</protein>
<feature type="region of interest" description="Disordered" evidence="1">
    <location>
        <begin position="489"/>
        <end position="521"/>
    </location>
</feature>
<dbReference type="PANTHER" id="PTHR36424">
    <property type="entry name" value="PHEROMONE-REGULATED MEMBRANE PROTEIN 6"/>
    <property type="match status" value="1"/>
</dbReference>
<keyword evidence="2" id="KW-0472">Membrane</keyword>
<gene>
    <name evidence="3" type="ORF">WICANDRAFT_77073</name>
</gene>
<dbReference type="EMBL" id="KV454208">
    <property type="protein sequence ID" value="ODQ62913.1"/>
    <property type="molecule type" value="Genomic_DNA"/>
</dbReference>
<evidence type="ECO:0008006" key="5">
    <source>
        <dbReference type="Google" id="ProtNLM"/>
    </source>
</evidence>
<evidence type="ECO:0000256" key="2">
    <source>
        <dbReference type="SAM" id="Phobius"/>
    </source>
</evidence>
<feature type="compositionally biased region" description="Polar residues" evidence="1">
    <location>
        <begin position="497"/>
        <end position="519"/>
    </location>
</feature>
<proteinExistence type="predicted"/>
<feature type="compositionally biased region" description="Polar residues" evidence="1">
    <location>
        <begin position="461"/>
        <end position="472"/>
    </location>
</feature>
<dbReference type="GeneID" id="30201740"/>
<keyword evidence="2" id="KW-0812">Transmembrane</keyword>
<dbReference type="RefSeq" id="XP_019042120.1">
    <property type="nucleotide sequence ID" value="XM_019184494.1"/>
</dbReference>
<feature type="region of interest" description="Disordered" evidence="1">
    <location>
        <begin position="432"/>
        <end position="476"/>
    </location>
</feature>
<sequence>MGLFSSSWERQVDNNLFDFIDVDQFKNTKFTTVWNYLFMIAVLLLSIVFYCVDIYTCIKLLAFDEWSSQVKPYLSFKISKWLFAACIICSIVLLIYESVRGFRVLRTKNISLIYTNTFAKNAKSLQSYKCFCVLNEINPSSGFDKMAFYTYFTFHGSKKLLLADSPRQVINALTLYSVFNVRYGFLETIKKISVDSRNEAIILYTMTVSFAIWLFFIFQFFFALVFAIPVFYRVLHVLKFKALRQYVCVKVDHTVKKLARHYQKKSLQEITLENQQRYKPTLPDIDPLKFTPSSLPKKPETFTSIRTNSSTTLRTVSENPFDDKQNQLYEMTNFKNAVAKPLLAHHHDNPSIHSLPRHYDSSYSLTSKPQPLSYQYNNSTHSLLQSRPADINYSNDSLSYKGAIPFSQGRNYSGSSNEGSVLEYPKRTVFANDYEVPETQPTHYSESDLSEDDDKQEFNDNDSLASCNFTDGNNRKPIRQSLLRRAHEMDSEDYTRFNPSNNRSTDALQNQRSNSNNSEVPVFQRFQGRKVLK</sequence>
<dbReference type="Proteomes" id="UP000094112">
    <property type="component" value="Unassembled WGS sequence"/>
</dbReference>
<keyword evidence="2" id="KW-1133">Transmembrane helix</keyword>
<evidence type="ECO:0000313" key="3">
    <source>
        <dbReference type="EMBL" id="ODQ62913.1"/>
    </source>
</evidence>
<dbReference type="InterPro" id="IPR031606">
    <property type="entry name" value="Kch1/2"/>
</dbReference>
<dbReference type="PANTHER" id="PTHR36424:SF1">
    <property type="entry name" value="LOW AFFINITY K(+) TRANSPORTER 1-RELATED"/>
    <property type="match status" value="1"/>
</dbReference>
<dbReference type="GO" id="GO:0005886">
    <property type="term" value="C:plasma membrane"/>
    <property type="evidence" value="ECO:0007669"/>
    <property type="project" value="InterPro"/>
</dbReference>
<organism evidence="3 4">
    <name type="scientific">Wickerhamomyces anomalus (strain ATCC 58044 / CBS 1984 / NCYC 433 / NRRL Y-366-8)</name>
    <name type="common">Yeast</name>
    <name type="synonym">Hansenula anomala</name>
    <dbReference type="NCBI Taxonomy" id="683960"/>
    <lineage>
        <taxon>Eukaryota</taxon>
        <taxon>Fungi</taxon>
        <taxon>Dikarya</taxon>
        <taxon>Ascomycota</taxon>
        <taxon>Saccharomycotina</taxon>
        <taxon>Saccharomycetes</taxon>
        <taxon>Phaffomycetales</taxon>
        <taxon>Wickerhamomycetaceae</taxon>
        <taxon>Wickerhamomyces</taxon>
    </lineage>
</organism>
<accession>A0A1E3PBW9</accession>
<dbReference type="OrthoDB" id="2128042at2759"/>
<dbReference type="STRING" id="683960.A0A1E3PBW9"/>
<reference evidence="3 4" key="1">
    <citation type="journal article" date="2016" name="Proc. Natl. Acad. Sci. U.S.A.">
        <title>Comparative genomics of biotechnologically important yeasts.</title>
        <authorList>
            <person name="Riley R."/>
            <person name="Haridas S."/>
            <person name="Wolfe K.H."/>
            <person name="Lopes M.R."/>
            <person name="Hittinger C.T."/>
            <person name="Goeker M."/>
            <person name="Salamov A.A."/>
            <person name="Wisecaver J.H."/>
            <person name="Long T.M."/>
            <person name="Calvey C.H."/>
            <person name="Aerts A.L."/>
            <person name="Barry K.W."/>
            <person name="Choi C."/>
            <person name="Clum A."/>
            <person name="Coughlan A.Y."/>
            <person name="Deshpande S."/>
            <person name="Douglass A.P."/>
            <person name="Hanson S.J."/>
            <person name="Klenk H.-P."/>
            <person name="LaButti K.M."/>
            <person name="Lapidus A."/>
            <person name="Lindquist E.A."/>
            <person name="Lipzen A.M."/>
            <person name="Meier-Kolthoff J.P."/>
            <person name="Ohm R.A."/>
            <person name="Otillar R.P."/>
            <person name="Pangilinan J.L."/>
            <person name="Peng Y."/>
            <person name="Rokas A."/>
            <person name="Rosa C.A."/>
            <person name="Scheuner C."/>
            <person name="Sibirny A.A."/>
            <person name="Slot J.C."/>
            <person name="Stielow J.B."/>
            <person name="Sun H."/>
            <person name="Kurtzman C.P."/>
            <person name="Blackwell M."/>
            <person name="Grigoriev I.V."/>
            <person name="Jeffries T.W."/>
        </authorList>
    </citation>
    <scope>NUCLEOTIDE SEQUENCE [LARGE SCALE GENOMIC DNA]</scope>
    <source>
        <strain evidence="4">ATCC 58044 / CBS 1984 / NCYC 433 / NRRL Y-366-8</strain>
    </source>
</reference>
<dbReference type="GO" id="GO:0015079">
    <property type="term" value="F:potassium ion transmembrane transporter activity"/>
    <property type="evidence" value="ECO:0007669"/>
    <property type="project" value="InterPro"/>
</dbReference>
<name>A0A1E3PBW9_WICAA</name>
<dbReference type="AlphaFoldDB" id="A0A1E3PBW9"/>